<evidence type="ECO:0000256" key="3">
    <source>
        <dbReference type="ARBA" id="ARBA00022729"/>
    </source>
</evidence>
<dbReference type="Gene3D" id="3.40.190.10">
    <property type="entry name" value="Periplasmic binding protein-like II"/>
    <property type="match status" value="2"/>
</dbReference>
<dbReference type="InterPro" id="IPR001638">
    <property type="entry name" value="Solute-binding_3/MltF_N"/>
</dbReference>
<dbReference type="GO" id="GO:0005576">
    <property type="term" value="C:extracellular region"/>
    <property type="evidence" value="ECO:0007669"/>
    <property type="project" value="TreeGrafter"/>
</dbReference>
<evidence type="ECO:0000256" key="1">
    <source>
        <dbReference type="ARBA" id="ARBA00010333"/>
    </source>
</evidence>
<comment type="similarity">
    <text evidence="1">Belongs to the bacterial solute-binding protein 3 family.</text>
</comment>
<gene>
    <name evidence="6" type="ORF">QE369_001520</name>
</gene>
<dbReference type="AlphaFoldDB" id="A0AAJ2BB53"/>
<dbReference type="GO" id="GO:0030288">
    <property type="term" value="C:outer membrane-bounded periplasmic space"/>
    <property type="evidence" value="ECO:0007669"/>
    <property type="project" value="TreeGrafter"/>
</dbReference>
<dbReference type="SUPFAM" id="SSF53850">
    <property type="entry name" value="Periplasmic binding protein-like II"/>
    <property type="match status" value="1"/>
</dbReference>
<dbReference type="GO" id="GO:0006865">
    <property type="term" value="P:amino acid transport"/>
    <property type="evidence" value="ECO:0007669"/>
    <property type="project" value="TreeGrafter"/>
</dbReference>
<keyword evidence="3 4" id="KW-0732">Signal</keyword>
<evidence type="ECO:0000259" key="5">
    <source>
        <dbReference type="SMART" id="SM00062"/>
    </source>
</evidence>
<dbReference type="SMART" id="SM00062">
    <property type="entry name" value="PBPb"/>
    <property type="match status" value="1"/>
</dbReference>
<evidence type="ECO:0000313" key="6">
    <source>
        <dbReference type="EMBL" id="MDR6101342.1"/>
    </source>
</evidence>
<proteinExistence type="inferred from homology"/>
<feature type="signal peptide" evidence="4">
    <location>
        <begin position="1"/>
        <end position="23"/>
    </location>
</feature>
<feature type="domain" description="Solute-binding protein family 3/N-terminal" evidence="5">
    <location>
        <begin position="41"/>
        <end position="273"/>
    </location>
</feature>
<name>A0AAJ2BB53_9HYPH</name>
<reference evidence="6" key="1">
    <citation type="submission" date="2023-08" db="EMBL/GenBank/DDBJ databases">
        <title>Functional and genomic diversity of the sorghum phyllosphere microbiome.</title>
        <authorList>
            <person name="Shade A."/>
        </authorList>
    </citation>
    <scope>NUCLEOTIDE SEQUENCE</scope>
    <source>
        <strain evidence="6">SORGH_AS_0974</strain>
    </source>
</reference>
<feature type="chain" id="PRO_5042545132" evidence="4">
    <location>
        <begin position="24"/>
        <end position="300"/>
    </location>
</feature>
<dbReference type="CDD" id="cd13688">
    <property type="entry name" value="PBP2_GltI_DEBP"/>
    <property type="match status" value="1"/>
</dbReference>
<evidence type="ECO:0000256" key="2">
    <source>
        <dbReference type="ARBA" id="ARBA00022448"/>
    </source>
</evidence>
<accession>A0AAJ2BB53</accession>
<dbReference type="RefSeq" id="WP_309770207.1">
    <property type="nucleotide sequence ID" value="NZ_JAVIZC010000001.1"/>
</dbReference>
<dbReference type="EMBL" id="JAVIZC010000001">
    <property type="protein sequence ID" value="MDR6101342.1"/>
    <property type="molecule type" value="Genomic_DNA"/>
</dbReference>
<sequence length="300" mass="33757">MKMRILQGLSLIFCLAAPFRVSAEDKIFDTPTLDRIVQTGKIRIGYGSTAPFSFLNADGQVLGYSIDLCRGVVERLKQRLKLRSIDIEFVPRTPSNRIQLLNDGSMDIECNASTNTAERRKSVAFSYSHFYGVTRYVSLRKNGLARLDDLKGRSVSVALGTVNINEINDISRKRRLNISPVPVDSLQAAFDMVTDGRVAAFAMDEVLLKTMIARAQNPSDYALSDEQLTDVQPLGFMMRLNDKPFVNAVNEGLADIYKTGAVRDIYRRWFEDPMPGLNIKLDLPMNRWLMDAIINPKVIE</sequence>
<dbReference type="PANTHER" id="PTHR30085">
    <property type="entry name" value="AMINO ACID ABC TRANSPORTER PERMEASE"/>
    <property type="match status" value="1"/>
</dbReference>
<evidence type="ECO:0000256" key="4">
    <source>
        <dbReference type="SAM" id="SignalP"/>
    </source>
</evidence>
<evidence type="ECO:0000313" key="7">
    <source>
        <dbReference type="Proteomes" id="UP001255601"/>
    </source>
</evidence>
<organism evidence="6 7">
    <name type="scientific">Agrobacterium larrymoorei</name>
    <dbReference type="NCBI Taxonomy" id="160699"/>
    <lineage>
        <taxon>Bacteria</taxon>
        <taxon>Pseudomonadati</taxon>
        <taxon>Pseudomonadota</taxon>
        <taxon>Alphaproteobacteria</taxon>
        <taxon>Hyphomicrobiales</taxon>
        <taxon>Rhizobiaceae</taxon>
        <taxon>Rhizobium/Agrobacterium group</taxon>
        <taxon>Agrobacterium</taxon>
    </lineage>
</organism>
<dbReference type="PANTHER" id="PTHR30085:SF2">
    <property type="entry name" value="GLUTAMATE_ASPARTATE IMPORT SOLUTE-BINDING PROTEIN"/>
    <property type="match status" value="1"/>
</dbReference>
<keyword evidence="2" id="KW-0813">Transport</keyword>
<dbReference type="InterPro" id="IPR051455">
    <property type="entry name" value="Bact_solute-bind_prot3"/>
</dbReference>
<protein>
    <submittedName>
        <fullName evidence="6">Glutamate/aspartate transport system substrate-binding protein</fullName>
    </submittedName>
</protein>
<dbReference type="Pfam" id="PF00497">
    <property type="entry name" value="SBP_bac_3"/>
    <property type="match status" value="1"/>
</dbReference>
<comment type="caution">
    <text evidence="6">The sequence shown here is derived from an EMBL/GenBank/DDBJ whole genome shotgun (WGS) entry which is preliminary data.</text>
</comment>
<dbReference type="Proteomes" id="UP001255601">
    <property type="component" value="Unassembled WGS sequence"/>
</dbReference>